<keyword evidence="2" id="KW-1133">Transmembrane helix</keyword>
<dbReference type="InterPro" id="IPR055407">
    <property type="entry name" value="TraM_C"/>
</dbReference>
<protein>
    <submittedName>
        <fullName evidence="4">Bacteroides conjugative transposon TraM protein</fullName>
    </submittedName>
</protein>
<dbReference type="OrthoDB" id="1311366at2"/>
<name>A0A1N7QAC8_9FLAO</name>
<feature type="region of interest" description="Disordered" evidence="1">
    <location>
        <begin position="1"/>
        <end position="30"/>
    </location>
</feature>
<keyword evidence="2" id="KW-0472">Membrane</keyword>
<sequence>MKENENKKSVVRVTEGNPTATTDVLQDGTQNNKEKLKKPLIFGLMAIVFVGCMYLIFKPSEDKKAIENIGLNDAVPEATGAGMPADKGKAYEQEMLESKEQEKRNALTTLSDYWNTEDREEPIDEQLPEEDQSNSYGGGRSSGRNGNPALSSYRNAQSTLGSFYQDNNSETMELRRQLDEMKEKLAEKDVPPVATVDDQLKLMEKSYEMAAKYLPKNTTTENATPANGAVPGAVSAAGTNQKEHFVSFTPARKNTVSALYREPTDSAFLADWSQTKNRGFYTAGSVEQVIQPKNSIKACIHDAQTVVGETGVRLRLLEPAQTPQRAIPKGTIVTANAKFQGGRLQLKITSIELEGNIIPVDITIYDLDGQQGLYVPYSPEMNALTEMAGNMSQTSGTSIMLTQNAGQQVAADLSRGVVQGISGYFAKKVRTPKVALKAGHQVFLVSKK</sequence>
<dbReference type="InterPro" id="IPR022187">
    <property type="entry name" value="Conjug_transposon_TraM"/>
</dbReference>
<proteinExistence type="predicted"/>
<dbReference type="AlphaFoldDB" id="A0A1N7QAC8"/>
<accession>A0A1N7QAC8</accession>
<dbReference type="Proteomes" id="UP000186744">
    <property type="component" value="Unassembled WGS sequence"/>
</dbReference>
<feature type="compositionally biased region" description="Polar residues" evidence="1">
    <location>
        <begin position="16"/>
        <end position="30"/>
    </location>
</feature>
<dbReference type="EMBL" id="FTOL01000008">
    <property type="protein sequence ID" value="SIT19764.1"/>
    <property type="molecule type" value="Genomic_DNA"/>
</dbReference>
<evidence type="ECO:0000256" key="2">
    <source>
        <dbReference type="SAM" id="Phobius"/>
    </source>
</evidence>
<evidence type="ECO:0000256" key="1">
    <source>
        <dbReference type="SAM" id="MobiDB-lite"/>
    </source>
</evidence>
<feature type="transmembrane region" description="Helical" evidence="2">
    <location>
        <begin position="40"/>
        <end position="57"/>
    </location>
</feature>
<reference evidence="5" key="1">
    <citation type="submission" date="2017-01" db="EMBL/GenBank/DDBJ databases">
        <authorList>
            <person name="Varghese N."/>
            <person name="Submissions S."/>
        </authorList>
    </citation>
    <scope>NUCLEOTIDE SEQUENCE [LARGE SCALE GENOMIC DNA]</scope>
    <source>
        <strain evidence="5">DSM 18017</strain>
    </source>
</reference>
<dbReference type="RefSeq" id="WP_076553438.1">
    <property type="nucleotide sequence ID" value="NZ_FTOL01000008.1"/>
</dbReference>
<feature type="domain" description="Conjugative transposon TraM C-terminal" evidence="3">
    <location>
        <begin position="296"/>
        <end position="445"/>
    </location>
</feature>
<organism evidence="4 5">
    <name type="scientific">Chryseobacterium ureilyticum</name>
    <dbReference type="NCBI Taxonomy" id="373668"/>
    <lineage>
        <taxon>Bacteria</taxon>
        <taxon>Pseudomonadati</taxon>
        <taxon>Bacteroidota</taxon>
        <taxon>Flavobacteriia</taxon>
        <taxon>Flavobacteriales</taxon>
        <taxon>Weeksellaceae</taxon>
        <taxon>Chryseobacterium group</taxon>
        <taxon>Chryseobacterium</taxon>
    </lineage>
</organism>
<feature type="region of interest" description="Disordered" evidence="1">
    <location>
        <begin position="108"/>
        <end position="153"/>
    </location>
</feature>
<evidence type="ECO:0000313" key="5">
    <source>
        <dbReference type="Proteomes" id="UP000186744"/>
    </source>
</evidence>
<dbReference type="Pfam" id="PF12508">
    <property type="entry name" value="Transposon_TraM"/>
    <property type="match status" value="1"/>
</dbReference>
<gene>
    <name evidence="4" type="ORF">SAMN05421786_108150</name>
</gene>
<keyword evidence="5" id="KW-1185">Reference proteome</keyword>
<dbReference type="STRING" id="373668.SAMN05421786_108150"/>
<keyword evidence="2" id="KW-0812">Transmembrane</keyword>
<evidence type="ECO:0000259" key="3">
    <source>
        <dbReference type="Pfam" id="PF12508"/>
    </source>
</evidence>
<evidence type="ECO:0000313" key="4">
    <source>
        <dbReference type="EMBL" id="SIT19764.1"/>
    </source>
</evidence>
<dbReference type="NCBIfam" id="TIGR03779">
    <property type="entry name" value="Bac_Flav_CT_M"/>
    <property type="match status" value="1"/>
</dbReference>
<feature type="compositionally biased region" description="Acidic residues" evidence="1">
    <location>
        <begin position="118"/>
        <end position="132"/>
    </location>
</feature>